<protein>
    <submittedName>
        <fullName evidence="2">Uncharacterized protein</fullName>
    </submittedName>
</protein>
<gene>
    <name evidence="2" type="ORF">GCM10010841_31260</name>
</gene>
<accession>A0ABQ2H0V4</accession>
<keyword evidence="3" id="KW-1185">Reference proteome</keyword>
<organism evidence="2 3">
    <name type="scientific">Deinococcus aerophilus</name>
    <dbReference type="NCBI Taxonomy" id="522488"/>
    <lineage>
        <taxon>Bacteria</taxon>
        <taxon>Thermotogati</taxon>
        <taxon>Deinococcota</taxon>
        <taxon>Deinococci</taxon>
        <taxon>Deinococcales</taxon>
        <taxon>Deinococcaceae</taxon>
        <taxon>Deinococcus</taxon>
    </lineage>
</organism>
<reference evidence="3" key="1">
    <citation type="journal article" date="2019" name="Int. J. Syst. Evol. Microbiol.">
        <title>The Global Catalogue of Microorganisms (GCM) 10K type strain sequencing project: providing services to taxonomists for standard genome sequencing and annotation.</title>
        <authorList>
            <consortium name="The Broad Institute Genomics Platform"/>
            <consortium name="The Broad Institute Genome Sequencing Center for Infectious Disease"/>
            <person name="Wu L."/>
            <person name="Ma J."/>
        </authorList>
    </citation>
    <scope>NUCLEOTIDE SEQUENCE [LARGE SCALE GENOMIC DNA]</scope>
    <source>
        <strain evidence="3">JCM 15443</strain>
    </source>
</reference>
<sequence length="67" mass="7354">MERSGLGGEPEPCGDSGTAVSGRPSGYLIIRLGKFRVCREFYRKDTRQQGSFWGCVTGLVNRAPQFA</sequence>
<name>A0ABQ2H0V4_9DEIO</name>
<comment type="caution">
    <text evidence="2">The sequence shown here is derived from an EMBL/GenBank/DDBJ whole genome shotgun (WGS) entry which is preliminary data.</text>
</comment>
<dbReference type="Proteomes" id="UP000661918">
    <property type="component" value="Unassembled WGS sequence"/>
</dbReference>
<evidence type="ECO:0000313" key="3">
    <source>
        <dbReference type="Proteomes" id="UP000661918"/>
    </source>
</evidence>
<proteinExistence type="predicted"/>
<dbReference type="EMBL" id="BMOM01000046">
    <property type="protein sequence ID" value="GGM21043.1"/>
    <property type="molecule type" value="Genomic_DNA"/>
</dbReference>
<evidence type="ECO:0000256" key="1">
    <source>
        <dbReference type="SAM" id="MobiDB-lite"/>
    </source>
</evidence>
<feature type="region of interest" description="Disordered" evidence="1">
    <location>
        <begin position="1"/>
        <end position="23"/>
    </location>
</feature>
<evidence type="ECO:0000313" key="2">
    <source>
        <dbReference type="EMBL" id="GGM21043.1"/>
    </source>
</evidence>